<feature type="region of interest" description="Disordered" evidence="1">
    <location>
        <begin position="242"/>
        <end position="299"/>
    </location>
</feature>
<dbReference type="AlphaFoldDB" id="A0AAQ3Q3R9"/>
<name>A0AAQ3Q3R9_9LILI</name>
<dbReference type="PANTHER" id="PTHR31197">
    <property type="entry name" value="OS01G0612600 PROTEIN"/>
    <property type="match status" value="1"/>
</dbReference>
<organism evidence="2 3">
    <name type="scientific">Canna indica</name>
    <name type="common">Indian-shot</name>
    <dbReference type="NCBI Taxonomy" id="4628"/>
    <lineage>
        <taxon>Eukaryota</taxon>
        <taxon>Viridiplantae</taxon>
        <taxon>Streptophyta</taxon>
        <taxon>Embryophyta</taxon>
        <taxon>Tracheophyta</taxon>
        <taxon>Spermatophyta</taxon>
        <taxon>Magnoliopsida</taxon>
        <taxon>Liliopsida</taxon>
        <taxon>Zingiberales</taxon>
        <taxon>Cannaceae</taxon>
        <taxon>Canna</taxon>
    </lineage>
</organism>
<sequence length="312" mass="35452">MASGIVDAMSLEGTQLNTNLEDIICPICLDIPHNAVLLQCSSYKRGCRTFICDTDDSHSNCLDRYRHSHGLFASMKMRSTTTQTSSNSSQSFQVIPLSSDSNLTCPMCRGNVTRFILDDKVRSYLNMKKRCCDEQQCAYVGNYMELHQHAKQEHPDSRPSEVDPQRQQDWDNFQQFSEITDVLSTIHSEVPHGVVFGDYVIDYGDESGDEFEDFPGDDGNWWTSCILYQVFDNFRSREGQQLRNEDTRRIRPRSSYDGHMDDGSTSSTDISYHQFEGSDEEFGAADGGTASRGNHNQRRYSKLSADSMFSHV</sequence>
<dbReference type="InterPro" id="IPR012866">
    <property type="entry name" value="DUF1644"/>
</dbReference>
<dbReference type="Pfam" id="PF07800">
    <property type="entry name" value="DUF1644"/>
    <property type="match status" value="1"/>
</dbReference>
<evidence type="ECO:0000256" key="1">
    <source>
        <dbReference type="SAM" id="MobiDB-lite"/>
    </source>
</evidence>
<evidence type="ECO:0000313" key="2">
    <source>
        <dbReference type="EMBL" id="WOK95019.1"/>
    </source>
</evidence>
<accession>A0AAQ3Q3R9</accession>
<proteinExistence type="predicted"/>
<dbReference type="InterPro" id="IPR013083">
    <property type="entry name" value="Znf_RING/FYVE/PHD"/>
</dbReference>
<dbReference type="EMBL" id="CP136890">
    <property type="protein sequence ID" value="WOK95019.1"/>
    <property type="molecule type" value="Genomic_DNA"/>
</dbReference>
<dbReference type="Gene3D" id="3.30.40.10">
    <property type="entry name" value="Zinc/RING finger domain, C3HC4 (zinc finger)"/>
    <property type="match status" value="1"/>
</dbReference>
<protein>
    <submittedName>
        <fullName evidence="2">Uncharacterized protein</fullName>
    </submittedName>
</protein>
<evidence type="ECO:0000313" key="3">
    <source>
        <dbReference type="Proteomes" id="UP001327560"/>
    </source>
</evidence>
<dbReference type="Proteomes" id="UP001327560">
    <property type="component" value="Chromosome 1"/>
</dbReference>
<dbReference type="PANTHER" id="PTHR31197:SF4">
    <property type="entry name" value="OS02G0150900 PROTEIN"/>
    <property type="match status" value="1"/>
</dbReference>
<keyword evidence="3" id="KW-1185">Reference proteome</keyword>
<feature type="compositionally biased region" description="Basic and acidic residues" evidence="1">
    <location>
        <begin position="242"/>
        <end position="262"/>
    </location>
</feature>
<gene>
    <name evidence="2" type="ORF">Cni_G03724</name>
</gene>
<reference evidence="2 3" key="1">
    <citation type="submission" date="2023-10" db="EMBL/GenBank/DDBJ databases">
        <title>Chromosome-scale genome assembly provides insights into flower coloration mechanisms of Canna indica.</title>
        <authorList>
            <person name="Li C."/>
        </authorList>
    </citation>
    <scope>NUCLEOTIDE SEQUENCE [LARGE SCALE GENOMIC DNA]</scope>
    <source>
        <tissue evidence="2">Flower</tissue>
    </source>
</reference>